<reference evidence="2" key="1">
    <citation type="submission" date="2020-02" db="EMBL/GenBank/DDBJ databases">
        <authorList>
            <person name="Meier V. D."/>
        </authorList>
    </citation>
    <scope>NUCLEOTIDE SEQUENCE</scope>
    <source>
        <strain evidence="2">AVDCRST_MAG31</strain>
    </source>
</reference>
<evidence type="ECO:0000313" key="2">
    <source>
        <dbReference type="EMBL" id="CAA9510619.1"/>
    </source>
</evidence>
<dbReference type="AlphaFoldDB" id="A0A6J4T1E4"/>
<protein>
    <submittedName>
        <fullName evidence="2">PTS system permease (IIAMan), nitrogen regulatory IIA protein</fullName>
    </submittedName>
</protein>
<sequence>DRISVGDSRPAGGRVHHCHGTCRRAADGGRGRVHRAGRRHGSAPRRHCGRDRPGRRWPGRHHPHRPLRRHPVEPGDQPHEERERRGDRGRQPADADPAGRGTQGAGRARSGRGRARGWAQIYLGSVRDPGRGRRL</sequence>
<feature type="non-terminal residue" evidence="2">
    <location>
        <position position="1"/>
    </location>
</feature>
<organism evidence="2">
    <name type="scientific">uncultured Sphingomonas sp</name>
    <dbReference type="NCBI Taxonomy" id="158754"/>
    <lineage>
        <taxon>Bacteria</taxon>
        <taxon>Pseudomonadati</taxon>
        <taxon>Pseudomonadota</taxon>
        <taxon>Alphaproteobacteria</taxon>
        <taxon>Sphingomonadales</taxon>
        <taxon>Sphingomonadaceae</taxon>
        <taxon>Sphingomonas</taxon>
        <taxon>environmental samples</taxon>
    </lineage>
</organism>
<feature type="compositionally biased region" description="Basic residues" evidence="1">
    <location>
        <begin position="31"/>
        <end position="69"/>
    </location>
</feature>
<dbReference type="EMBL" id="CADCWA010000058">
    <property type="protein sequence ID" value="CAA9510619.1"/>
    <property type="molecule type" value="Genomic_DNA"/>
</dbReference>
<accession>A0A6J4T1E4</accession>
<gene>
    <name evidence="2" type="ORF">AVDCRST_MAG31-869</name>
</gene>
<evidence type="ECO:0000256" key="1">
    <source>
        <dbReference type="SAM" id="MobiDB-lite"/>
    </source>
</evidence>
<feature type="non-terminal residue" evidence="2">
    <location>
        <position position="135"/>
    </location>
</feature>
<feature type="compositionally biased region" description="Basic and acidic residues" evidence="1">
    <location>
        <begin position="70"/>
        <end position="93"/>
    </location>
</feature>
<name>A0A6J4T1E4_9SPHN</name>
<feature type="region of interest" description="Disordered" evidence="1">
    <location>
        <begin position="1"/>
        <end position="135"/>
    </location>
</feature>
<proteinExistence type="predicted"/>